<dbReference type="SUPFAM" id="SSF50729">
    <property type="entry name" value="PH domain-like"/>
    <property type="match status" value="1"/>
</dbReference>
<dbReference type="PANTHER" id="PTHR31859">
    <property type="entry name" value="TETRATRICOPEPTIDE REPEAT PROTEIN 39 FAMILY MEMBER"/>
    <property type="match status" value="1"/>
</dbReference>
<accession>A0AA36HZB4</accession>
<feature type="transmembrane region" description="Helical" evidence="1">
    <location>
        <begin position="335"/>
        <end position="360"/>
    </location>
</feature>
<dbReference type="InterPro" id="IPR011993">
    <property type="entry name" value="PH-like_dom_sf"/>
</dbReference>
<reference evidence="2" key="1">
    <citation type="submission" date="2023-08" db="EMBL/GenBank/DDBJ databases">
        <authorList>
            <person name="Chen Y."/>
            <person name="Shah S."/>
            <person name="Dougan E. K."/>
            <person name="Thang M."/>
            <person name="Chan C."/>
        </authorList>
    </citation>
    <scope>NUCLEOTIDE SEQUENCE</scope>
</reference>
<evidence type="ECO:0000313" key="2">
    <source>
        <dbReference type="EMBL" id="CAJ1377515.1"/>
    </source>
</evidence>
<keyword evidence="1" id="KW-0812">Transmembrane</keyword>
<dbReference type="Pfam" id="PF10300">
    <property type="entry name" value="Iml2-TPR_39"/>
    <property type="match status" value="1"/>
</dbReference>
<dbReference type="InterPro" id="IPR019412">
    <property type="entry name" value="IML2/TPR_39"/>
</dbReference>
<dbReference type="Gene3D" id="2.30.29.30">
    <property type="entry name" value="Pleckstrin-homology domain (PH domain)/Phosphotyrosine-binding domain (PTB)"/>
    <property type="match status" value="1"/>
</dbReference>
<keyword evidence="1" id="KW-0472">Membrane</keyword>
<name>A0AA36HZB4_9DINO</name>
<dbReference type="PANTHER" id="PTHR31859:SF1">
    <property type="entry name" value="TETRATRICOPEPTIDE REPEAT PROTEIN 39C"/>
    <property type="match status" value="1"/>
</dbReference>
<gene>
    <name evidence="2" type="ORF">EVOR1521_LOCUS6293</name>
</gene>
<sequence length="712" mass="80039">MEQPQGAFRQRRLLTKRGCWFGRTVKRWCQVERDELVYYATQDSAEPRGRVSLSECTLGRESDQLEMWPKAQASPAGTLQLVRPGKGPLLLSGPAEELEALALRIRSRSLAQLPELPASPTMPEVPASAEVLPYRPAGPAAEPLARICSRNSEWSAQVPEELEHSPSRSKVRQSQAPVFQEVVQSLGPKLAFRKAMELMWNYDLEAAHVLLHPWRSSVIWHATAYAECSLLRTVLTGRKSDALATLELIKVAETLRLDSGDKAPELAQEVLSAELLLMRSVLQVMLGLRLRALYNLRQAWYAYYRLESSLDPQHLRQCSQEVTCLSSYEDLRGRILFGLGFFYMAASLVPASLVPLVRLAGFLMHRQKGKAYLFEAVEGNLGSRSAGAAILLAMYHLDLEPDMKHAGNILIASLGRQPENALLHWAGSLLAWRNTFMSQAVSITGKALWCCGEELGEKAIYLRYELGMFHFIEMEWHKAHEHLNCVYASVNSDKVFFPYSTLVTTQLAAVAFSMGQQEHGESLCKECAAVQDWSGLLKLETDFAKVMQIFLKRRRHGRRMLAFEVMYFLRQFPKVPRHMLLAIKDTVQKVMPPVSESSEDTEGSSLVELASALTIQVVICFYLGDAAAAMVFVPELSEICPRLPSWATYLSAHGLYWCGRVLALNERDQDAYSCLQLARSYKKYPFNITVKISKVITQHEEHMAIEANLVSS</sequence>
<dbReference type="Proteomes" id="UP001178507">
    <property type="component" value="Unassembled WGS sequence"/>
</dbReference>
<comment type="caution">
    <text evidence="2">The sequence shown here is derived from an EMBL/GenBank/DDBJ whole genome shotgun (WGS) entry which is preliminary data.</text>
</comment>
<evidence type="ECO:0000256" key="1">
    <source>
        <dbReference type="SAM" id="Phobius"/>
    </source>
</evidence>
<organism evidence="2 3">
    <name type="scientific">Effrenium voratum</name>
    <dbReference type="NCBI Taxonomy" id="2562239"/>
    <lineage>
        <taxon>Eukaryota</taxon>
        <taxon>Sar</taxon>
        <taxon>Alveolata</taxon>
        <taxon>Dinophyceae</taxon>
        <taxon>Suessiales</taxon>
        <taxon>Symbiodiniaceae</taxon>
        <taxon>Effrenium</taxon>
    </lineage>
</organism>
<evidence type="ECO:0008006" key="4">
    <source>
        <dbReference type="Google" id="ProtNLM"/>
    </source>
</evidence>
<evidence type="ECO:0000313" key="3">
    <source>
        <dbReference type="Proteomes" id="UP001178507"/>
    </source>
</evidence>
<keyword evidence="1" id="KW-1133">Transmembrane helix</keyword>
<protein>
    <recommendedName>
        <fullName evidence="4">Tetratricopeptide repeat protein 39B</fullName>
    </recommendedName>
</protein>
<keyword evidence="3" id="KW-1185">Reference proteome</keyword>
<proteinExistence type="predicted"/>
<dbReference type="EMBL" id="CAUJNA010000469">
    <property type="protein sequence ID" value="CAJ1377515.1"/>
    <property type="molecule type" value="Genomic_DNA"/>
</dbReference>
<dbReference type="AlphaFoldDB" id="A0AA36HZB4"/>